<dbReference type="Pfam" id="PF03703">
    <property type="entry name" value="bPH_2"/>
    <property type="match status" value="1"/>
</dbReference>
<keyword evidence="1" id="KW-0472">Membrane</keyword>
<dbReference type="Pfam" id="PF20108">
    <property type="entry name" value="DUF6498"/>
    <property type="match status" value="1"/>
</dbReference>
<organism evidence="3 4">
    <name type="scientific">Halostagnicola kamekurae</name>
    <dbReference type="NCBI Taxonomy" id="619731"/>
    <lineage>
        <taxon>Archaea</taxon>
        <taxon>Methanobacteriati</taxon>
        <taxon>Methanobacteriota</taxon>
        <taxon>Stenosarchaea group</taxon>
        <taxon>Halobacteria</taxon>
        <taxon>Halobacteriales</taxon>
        <taxon>Natrialbaceae</taxon>
        <taxon>Halostagnicola</taxon>
    </lineage>
</organism>
<feature type="transmembrane region" description="Helical" evidence="1">
    <location>
        <begin position="311"/>
        <end position="332"/>
    </location>
</feature>
<name>A0A1I6UC81_9EURY</name>
<feature type="transmembrane region" description="Helical" evidence="1">
    <location>
        <begin position="99"/>
        <end position="119"/>
    </location>
</feature>
<protein>
    <submittedName>
        <fullName evidence="3">PH domain-containing protein</fullName>
    </submittedName>
</protein>
<evidence type="ECO:0000259" key="2">
    <source>
        <dbReference type="Pfam" id="PF03703"/>
    </source>
</evidence>
<gene>
    <name evidence="3" type="ORF">SAMN04488556_3727</name>
</gene>
<feature type="transmembrane region" description="Helical" evidence="1">
    <location>
        <begin position="171"/>
        <end position="189"/>
    </location>
</feature>
<dbReference type="InterPro" id="IPR045466">
    <property type="entry name" value="DUF6498"/>
</dbReference>
<keyword evidence="1" id="KW-0812">Transmembrane</keyword>
<feature type="transmembrane region" description="Helical" evidence="1">
    <location>
        <begin position="15"/>
        <end position="35"/>
    </location>
</feature>
<feature type="transmembrane region" description="Helical" evidence="1">
    <location>
        <begin position="288"/>
        <end position="305"/>
    </location>
</feature>
<keyword evidence="4" id="KW-1185">Reference proteome</keyword>
<accession>A0A1I6UC81</accession>
<sequence length="419" mass="46735">MVDRTDGFWAFSRSIVFLIAIVNLLPLLVLFAFNWDMTDLLMVYWLEGGVAVGVGFVKTGPARLVTLPLPDSRRELTMQVKRGSITVCGFPFYARNGPLLGFLLVGLGVWLVTGLLAFYRSASPFSYSPTTLLSVVTVASFLCLLHLITARPYFDERRYRWTTPTATVGPPLAYVFGIASLVIMMADLTDHPLNLSWLTSFPVAIGIGKTILELLTRCRNRARFEKIGAHSDTFSFERSFRQQMSPKQLTAELPSVSRPKTWPQLTVCPRRLGSIVASTFVGLRQHAFGTWFGFLFVCATATVILGGSWSFALILGSIALGGLIVCGLAISYPRNATLEYEFYDGQLVCYDRWLQEPQWKLPYAEIEQVSITRSRIGHRLGYSTVSIETSDDMPAKLPYLSDGEEVVARLERTVPIEVQ</sequence>
<keyword evidence="1" id="KW-1133">Transmembrane helix</keyword>
<proteinExistence type="predicted"/>
<feature type="domain" description="YdbS-like PH" evidence="2">
    <location>
        <begin position="338"/>
        <end position="401"/>
    </location>
</feature>
<dbReference type="EMBL" id="FOZS01000004">
    <property type="protein sequence ID" value="SFS98907.1"/>
    <property type="molecule type" value="Genomic_DNA"/>
</dbReference>
<evidence type="ECO:0000313" key="4">
    <source>
        <dbReference type="Proteomes" id="UP000199199"/>
    </source>
</evidence>
<evidence type="ECO:0000256" key="1">
    <source>
        <dbReference type="SAM" id="Phobius"/>
    </source>
</evidence>
<dbReference type="RefSeq" id="WP_092906839.1">
    <property type="nucleotide sequence ID" value="NZ_FOZS01000004.1"/>
</dbReference>
<feature type="transmembrane region" description="Helical" evidence="1">
    <location>
        <begin position="131"/>
        <end position="150"/>
    </location>
</feature>
<dbReference type="AlphaFoldDB" id="A0A1I6UC81"/>
<reference evidence="4" key="1">
    <citation type="submission" date="2016-10" db="EMBL/GenBank/DDBJ databases">
        <authorList>
            <person name="Varghese N."/>
            <person name="Submissions S."/>
        </authorList>
    </citation>
    <scope>NUCLEOTIDE SEQUENCE [LARGE SCALE GENOMIC DNA]</scope>
    <source>
        <strain evidence="4">DSM 22427</strain>
    </source>
</reference>
<dbReference type="InterPro" id="IPR005182">
    <property type="entry name" value="YdbS-like_PH"/>
</dbReference>
<dbReference type="OrthoDB" id="169315at2157"/>
<dbReference type="Proteomes" id="UP000199199">
    <property type="component" value="Unassembled WGS sequence"/>
</dbReference>
<feature type="transmembrane region" description="Helical" evidence="1">
    <location>
        <begin position="195"/>
        <end position="216"/>
    </location>
</feature>
<evidence type="ECO:0000313" key="3">
    <source>
        <dbReference type="EMBL" id="SFS98907.1"/>
    </source>
</evidence>